<evidence type="ECO:0000256" key="1">
    <source>
        <dbReference type="SAM" id="Coils"/>
    </source>
</evidence>
<keyword evidence="1" id="KW-0175">Coiled coil</keyword>
<dbReference type="InterPro" id="IPR018521">
    <property type="entry name" value="TopoIB_AS"/>
</dbReference>
<sequence length="332" mass="35710">MRLPRGGCWEASCVFQEDSRRPCPSPLGGISSRLPFAAGTLAFGWRSGGHCRAVPGAAPTLVHSLGTDTASRSAVVSVGAAQALRRFLHPRSFHTCPGGFGAGVPGTRTGVEVHVHMDVVAGPVPCPLQGALSGVSGRAFLEKRGRLLEKLEEQLRRLSMQATDKEEGKQVALGTSKLNYLDPRISVAWCVGQAAVPTRGPEEGTGPLSGPSSVPWALWSAQVLPVMGPDWLVCLMLSPGSLVLSARELWGRGRLGWDPELPTQPQRAQPAHCGRSRLGSLVPRPLSRSSQEPWSPLGRCKRFGVPVEKIYNKTQREKFAWALDMAGKDFEF</sequence>
<evidence type="ECO:0000313" key="3">
    <source>
        <dbReference type="EMBL" id="KAJ8778060.1"/>
    </source>
</evidence>
<feature type="domain" description="Topoisomerase I C-terminal" evidence="2">
    <location>
        <begin position="300"/>
        <end position="332"/>
    </location>
</feature>
<organism evidence="3 4">
    <name type="scientific">Eschrichtius robustus</name>
    <name type="common">California gray whale</name>
    <name type="synonym">Eschrichtius gibbosus</name>
    <dbReference type="NCBI Taxonomy" id="9764"/>
    <lineage>
        <taxon>Eukaryota</taxon>
        <taxon>Metazoa</taxon>
        <taxon>Chordata</taxon>
        <taxon>Craniata</taxon>
        <taxon>Vertebrata</taxon>
        <taxon>Euteleostomi</taxon>
        <taxon>Mammalia</taxon>
        <taxon>Eutheria</taxon>
        <taxon>Laurasiatheria</taxon>
        <taxon>Artiodactyla</taxon>
        <taxon>Whippomorpha</taxon>
        <taxon>Cetacea</taxon>
        <taxon>Mysticeti</taxon>
        <taxon>Eschrichtiidae</taxon>
        <taxon>Eschrichtius</taxon>
    </lineage>
</organism>
<dbReference type="InterPro" id="IPR025834">
    <property type="entry name" value="TopoI_C_dom"/>
</dbReference>
<dbReference type="GO" id="GO:0003677">
    <property type="term" value="F:DNA binding"/>
    <property type="evidence" value="ECO:0007669"/>
    <property type="project" value="InterPro"/>
</dbReference>
<accession>A0AB34GH40</accession>
<dbReference type="SUPFAM" id="SSF46596">
    <property type="entry name" value="Eukaryotic DNA topoisomerase I, dispensable insert domain"/>
    <property type="match status" value="1"/>
</dbReference>
<dbReference type="Proteomes" id="UP001159641">
    <property type="component" value="Unassembled WGS sequence"/>
</dbReference>
<dbReference type="EMBL" id="JAIQCJ010002272">
    <property type="protein sequence ID" value="KAJ8778060.1"/>
    <property type="molecule type" value="Genomic_DNA"/>
</dbReference>
<gene>
    <name evidence="3" type="ORF">J1605_013920</name>
</gene>
<reference evidence="3 4" key="1">
    <citation type="submission" date="2022-11" db="EMBL/GenBank/DDBJ databases">
        <title>Whole genome sequence of Eschrichtius robustus ER-17-0199.</title>
        <authorList>
            <person name="Bruniche-Olsen A."/>
            <person name="Black A.N."/>
            <person name="Fields C.J."/>
            <person name="Walden K."/>
            <person name="Dewoody J.A."/>
        </authorList>
    </citation>
    <scope>NUCLEOTIDE SEQUENCE [LARGE SCALE GENOMIC DNA]</scope>
    <source>
        <strain evidence="3">ER-17-0199</strain>
        <tissue evidence="3">Blubber</tissue>
    </source>
</reference>
<name>A0AB34GH40_ESCRO</name>
<dbReference type="GO" id="GO:0006260">
    <property type="term" value="P:DNA replication"/>
    <property type="evidence" value="ECO:0007669"/>
    <property type="project" value="TreeGrafter"/>
</dbReference>
<dbReference type="InterPro" id="IPR051062">
    <property type="entry name" value="Topoisomerase_IB"/>
</dbReference>
<feature type="domain" description="Topoisomerase I C-terminal" evidence="2">
    <location>
        <begin position="152"/>
        <end position="191"/>
    </location>
</feature>
<evidence type="ECO:0000259" key="2">
    <source>
        <dbReference type="Pfam" id="PF14370"/>
    </source>
</evidence>
<comment type="caution">
    <text evidence="3">The sequence shown here is derived from an EMBL/GenBank/DDBJ whole genome shotgun (WGS) entry which is preliminary data.</text>
</comment>
<dbReference type="GO" id="GO:0005694">
    <property type="term" value="C:chromosome"/>
    <property type="evidence" value="ECO:0007669"/>
    <property type="project" value="InterPro"/>
</dbReference>
<dbReference type="Gene3D" id="1.10.132.10">
    <property type="match status" value="2"/>
</dbReference>
<proteinExistence type="predicted"/>
<dbReference type="GO" id="GO:0006265">
    <property type="term" value="P:DNA topological change"/>
    <property type="evidence" value="ECO:0007669"/>
    <property type="project" value="InterPro"/>
</dbReference>
<evidence type="ECO:0000313" key="4">
    <source>
        <dbReference type="Proteomes" id="UP001159641"/>
    </source>
</evidence>
<dbReference type="PANTHER" id="PTHR10290">
    <property type="entry name" value="DNA TOPOISOMERASE I"/>
    <property type="match status" value="1"/>
</dbReference>
<dbReference type="GO" id="GO:0003917">
    <property type="term" value="F:DNA topoisomerase type I (single strand cut, ATP-independent) activity"/>
    <property type="evidence" value="ECO:0007669"/>
    <property type="project" value="InterPro"/>
</dbReference>
<feature type="coiled-coil region" evidence="1">
    <location>
        <begin position="141"/>
        <end position="168"/>
    </location>
</feature>
<keyword evidence="4" id="KW-1185">Reference proteome</keyword>
<dbReference type="GO" id="GO:0042645">
    <property type="term" value="C:mitochondrial nucleoid"/>
    <property type="evidence" value="ECO:0007669"/>
    <property type="project" value="TreeGrafter"/>
</dbReference>
<dbReference type="Pfam" id="PF14370">
    <property type="entry name" value="Topo_C_assoc"/>
    <property type="match status" value="2"/>
</dbReference>
<dbReference type="AlphaFoldDB" id="A0AB34GH40"/>
<protein>
    <recommendedName>
        <fullName evidence="2">Topoisomerase I C-terminal domain-containing protein</fullName>
    </recommendedName>
</protein>
<dbReference type="PANTHER" id="PTHR10290:SF1">
    <property type="entry name" value="DNA TOPOISOMERASE I, MITOCHONDRIAL"/>
    <property type="match status" value="1"/>
</dbReference>
<dbReference type="PROSITE" id="PS00176">
    <property type="entry name" value="TOPO_IB_1"/>
    <property type="match status" value="1"/>
</dbReference>
<dbReference type="InterPro" id="IPR014727">
    <property type="entry name" value="TopoI_cat_a/b-sub_euk"/>
</dbReference>